<protein>
    <submittedName>
        <fullName evidence="1">Uncharacterized protein</fullName>
    </submittedName>
</protein>
<accession>A0A5B7J8Z4</accession>
<gene>
    <name evidence="1" type="ORF">E2C01_089505</name>
</gene>
<comment type="caution">
    <text evidence="1">The sequence shown here is derived from an EMBL/GenBank/DDBJ whole genome shotgun (WGS) entry which is preliminary data.</text>
</comment>
<sequence>MQQSVAQCRSVGEGMRPAGPLRGSRLQVKECQQCVFRVSHCCPLVGVLLEDIPKLMTPSN</sequence>
<organism evidence="1 2">
    <name type="scientific">Portunus trituberculatus</name>
    <name type="common">Swimming crab</name>
    <name type="synonym">Neptunus trituberculatus</name>
    <dbReference type="NCBI Taxonomy" id="210409"/>
    <lineage>
        <taxon>Eukaryota</taxon>
        <taxon>Metazoa</taxon>
        <taxon>Ecdysozoa</taxon>
        <taxon>Arthropoda</taxon>
        <taxon>Crustacea</taxon>
        <taxon>Multicrustacea</taxon>
        <taxon>Malacostraca</taxon>
        <taxon>Eumalacostraca</taxon>
        <taxon>Eucarida</taxon>
        <taxon>Decapoda</taxon>
        <taxon>Pleocyemata</taxon>
        <taxon>Brachyura</taxon>
        <taxon>Eubrachyura</taxon>
        <taxon>Portunoidea</taxon>
        <taxon>Portunidae</taxon>
        <taxon>Portuninae</taxon>
        <taxon>Portunus</taxon>
    </lineage>
</organism>
<evidence type="ECO:0000313" key="1">
    <source>
        <dbReference type="EMBL" id="MPC94341.1"/>
    </source>
</evidence>
<dbReference type="AlphaFoldDB" id="A0A5B7J8Z4"/>
<name>A0A5B7J8Z4_PORTR</name>
<dbReference type="Proteomes" id="UP000324222">
    <property type="component" value="Unassembled WGS sequence"/>
</dbReference>
<keyword evidence="2" id="KW-1185">Reference proteome</keyword>
<dbReference type="EMBL" id="VSRR010098126">
    <property type="protein sequence ID" value="MPC94341.1"/>
    <property type="molecule type" value="Genomic_DNA"/>
</dbReference>
<proteinExistence type="predicted"/>
<reference evidence="1 2" key="1">
    <citation type="submission" date="2019-05" db="EMBL/GenBank/DDBJ databases">
        <title>Another draft genome of Portunus trituberculatus and its Hox gene families provides insights of decapod evolution.</title>
        <authorList>
            <person name="Jeong J.-H."/>
            <person name="Song I."/>
            <person name="Kim S."/>
            <person name="Choi T."/>
            <person name="Kim D."/>
            <person name="Ryu S."/>
            <person name="Kim W."/>
        </authorList>
    </citation>
    <scope>NUCLEOTIDE SEQUENCE [LARGE SCALE GENOMIC DNA]</scope>
    <source>
        <tissue evidence="1">Muscle</tissue>
    </source>
</reference>
<evidence type="ECO:0000313" key="2">
    <source>
        <dbReference type="Proteomes" id="UP000324222"/>
    </source>
</evidence>